<evidence type="ECO:0000259" key="3">
    <source>
        <dbReference type="Pfam" id="PF07992"/>
    </source>
</evidence>
<dbReference type="InterPro" id="IPR036188">
    <property type="entry name" value="FAD/NAD-bd_sf"/>
</dbReference>
<dbReference type="AlphaFoldDB" id="A0A6J6R4C1"/>
<dbReference type="Pfam" id="PF07992">
    <property type="entry name" value="Pyr_redox_2"/>
    <property type="match status" value="1"/>
</dbReference>
<gene>
    <name evidence="4" type="ORF">UFOPK2579_01797</name>
</gene>
<dbReference type="InterPro" id="IPR050097">
    <property type="entry name" value="Ferredoxin-NADP_redctase_2"/>
</dbReference>
<reference evidence="4" key="1">
    <citation type="submission" date="2020-05" db="EMBL/GenBank/DDBJ databases">
        <authorList>
            <person name="Chiriac C."/>
            <person name="Salcher M."/>
            <person name="Ghai R."/>
            <person name="Kavagutti S V."/>
        </authorList>
    </citation>
    <scope>NUCLEOTIDE SEQUENCE</scope>
</reference>
<evidence type="ECO:0000256" key="2">
    <source>
        <dbReference type="ARBA" id="ARBA00023002"/>
    </source>
</evidence>
<evidence type="ECO:0000256" key="1">
    <source>
        <dbReference type="ARBA" id="ARBA00022630"/>
    </source>
</evidence>
<protein>
    <submittedName>
        <fullName evidence="4">Unannotated protein</fullName>
    </submittedName>
</protein>
<dbReference type="PRINTS" id="PR00469">
    <property type="entry name" value="PNDRDTASEII"/>
</dbReference>
<proteinExistence type="predicted"/>
<dbReference type="SUPFAM" id="SSF51905">
    <property type="entry name" value="FAD/NAD(P)-binding domain"/>
    <property type="match status" value="1"/>
</dbReference>
<name>A0A6J6R4C1_9ZZZZ</name>
<dbReference type="PANTHER" id="PTHR48105">
    <property type="entry name" value="THIOREDOXIN REDUCTASE 1-RELATED-RELATED"/>
    <property type="match status" value="1"/>
</dbReference>
<keyword evidence="2" id="KW-0560">Oxidoreductase</keyword>
<organism evidence="4">
    <name type="scientific">freshwater metagenome</name>
    <dbReference type="NCBI Taxonomy" id="449393"/>
    <lineage>
        <taxon>unclassified sequences</taxon>
        <taxon>metagenomes</taxon>
        <taxon>ecological metagenomes</taxon>
    </lineage>
</organism>
<evidence type="ECO:0000313" key="4">
    <source>
        <dbReference type="EMBL" id="CAB4717836.1"/>
    </source>
</evidence>
<dbReference type="Gene3D" id="3.50.50.60">
    <property type="entry name" value="FAD/NAD(P)-binding domain"/>
    <property type="match status" value="2"/>
</dbReference>
<keyword evidence="1" id="KW-0285">Flavoprotein</keyword>
<dbReference type="PRINTS" id="PR00368">
    <property type="entry name" value="FADPNR"/>
</dbReference>
<dbReference type="GO" id="GO:0016491">
    <property type="term" value="F:oxidoreductase activity"/>
    <property type="evidence" value="ECO:0007669"/>
    <property type="project" value="UniProtKB-KW"/>
</dbReference>
<feature type="domain" description="FAD/NAD(P)-binding" evidence="3">
    <location>
        <begin position="3"/>
        <end position="281"/>
    </location>
</feature>
<dbReference type="EMBL" id="CAEZXR010000223">
    <property type="protein sequence ID" value="CAB4717836.1"/>
    <property type="molecule type" value="Genomic_DNA"/>
</dbReference>
<dbReference type="InterPro" id="IPR023753">
    <property type="entry name" value="FAD/NAD-binding_dom"/>
</dbReference>
<accession>A0A6J6R4C1</accession>
<sequence length="303" mass="30835">MQHDVIVIGGGPAGLQAALTLGRMHRRVLVLDSGQYRNAPAEHLHNFLTHDGTPPAELRARARADIAAYATVTVREDRAALVAPEDEGYAVTLSDGERVTARRLVLATGVRDALPAVPGVEALFGSVVAHCPYCHGHEMAGTHVAVLGSGPQLLHLTGLMAPIAARLTVLSDGAALDPDLARALQSAGVCVRGEPIVGLCRSSAGATVSFADGPDEEVGGMFVTTTSTQAAPFAEQLGLDLNPSGCVRVDVLGRTSRAGVYAAGDLAHVADLPMPMASVLNAAAAGLVAGAAIGADSLADSLA</sequence>